<dbReference type="SMART" id="SM00280">
    <property type="entry name" value="KAZAL"/>
    <property type="match status" value="1"/>
</dbReference>
<feature type="signal peptide" evidence="4">
    <location>
        <begin position="1"/>
        <end position="22"/>
    </location>
</feature>
<keyword evidence="7" id="KW-1185">Reference proteome</keyword>
<dbReference type="SUPFAM" id="SSF100895">
    <property type="entry name" value="Kazal-type serine protease inhibitors"/>
    <property type="match status" value="1"/>
</dbReference>
<dbReference type="PROSITE" id="PS51465">
    <property type="entry name" value="KAZAL_2"/>
    <property type="match status" value="1"/>
</dbReference>
<keyword evidence="3" id="KW-1015">Disulfide bond</keyword>
<sequence length="73" mass="7919">MRFFALLAFCLFALLALTGAQSDEDDFCPCPRNYEPVCGSDSRTYGNACELKCAAKRASRQGRSISLARSGSC</sequence>
<keyword evidence="4" id="KW-0732">Signal</keyword>
<feature type="domain" description="Kazal-like" evidence="5">
    <location>
        <begin position="22"/>
        <end position="73"/>
    </location>
</feature>
<dbReference type="Gene3D" id="3.30.60.30">
    <property type="match status" value="1"/>
</dbReference>
<proteinExistence type="predicted"/>
<keyword evidence="2" id="KW-0722">Serine protease inhibitor</keyword>
<evidence type="ECO:0000256" key="1">
    <source>
        <dbReference type="ARBA" id="ARBA00022690"/>
    </source>
</evidence>
<evidence type="ECO:0000313" key="7">
    <source>
        <dbReference type="Proteomes" id="UP000007798"/>
    </source>
</evidence>
<dbReference type="PhylomeDB" id="B4MVZ1"/>
<dbReference type="GO" id="GO:0030154">
    <property type="term" value="P:cell differentiation"/>
    <property type="evidence" value="ECO:0007669"/>
    <property type="project" value="TreeGrafter"/>
</dbReference>
<dbReference type="HOGENOM" id="CLU_169765_5_1_1"/>
<organism evidence="6 7">
    <name type="scientific">Drosophila willistoni</name>
    <name type="common">Fruit fly</name>
    <dbReference type="NCBI Taxonomy" id="7260"/>
    <lineage>
        <taxon>Eukaryota</taxon>
        <taxon>Metazoa</taxon>
        <taxon>Ecdysozoa</taxon>
        <taxon>Arthropoda</taxon>
        <taxon>Hexapoda</taxon>
        <taxon>Insecta</taxon>
        <taxon>Pterygota</taxon>
        <taxon>Neoptera</taxon>
        <taxon>Endopterygota</taxon>
        <taxon>Diptera</taxon>
        <taxon>Brachycera</taxon>
        <taxon>Muscomorpha</taxon>
        <taxon>Ephydroidea</taxon>
        <taxon>Drosophilidae</taxon>
        <taxon>Drosophila</taxon>
        <taxon>Sophophora</taxon>
    </lineage>
</organism>
<dbReference type="OrthoDB" id="328123at2759"/>
<dbReference type="AlphaFoldDB" id="B4MVZ1"/>
<dbReference type="CDD" id="cd00104">
    <property type="entry name" value="KAZAL_FS"/>
    <property type="match status" value="1"/>
</dbReference>
<dbReference type="GO" id="GO:0005576">
    <property type="term" value="C:extracellular region"/>
    <property type="evidence" value="ECO:0007669"/>
    <property type="project" value="TreeGrafter"/>
</dbReference>
<protein>
    <recommendedName>
        <fullName evidence="5">Kazal-like domain-containing protein</fullName>
    </recommendedName>
</protein>
<reference evidence="6 7" key="1">
    <citation type="journal article" date="2007" name="Nature">
        <title>Evolution of genes and genomes on the Drosophila phylogeny.</title>
        <authorList>
            <consortium name="Drosophila 12 Genomes Consortium"/>
            <person name="Clark A.G."/>
            <person name="Eisen M.B."/>
            <person name="Smith D.R."/>
            <person name="Bergman C.M."/>
            <person name="Oliver B."/>
            <person name="Markow T.A."/>
            <person name="Kaufman T.C."/>
            <person name="Kellis M."/>
            <person name="Gelbart W."/>
            <person name="Iyer V.N."/>
            <person name="Pollard D.A."/>
            <person name="Sackton T.B."/>
            <person name="Larracuente A.M."/>
            <person name="Singh N.D."/>
            <person name="Abad J.P."/>
            <person name="Abt D.N."/>
            <person name="Adryan B."/>
            <person name="Aguade M."/>
            <person name="Akashi H."/>
            <person name="Anderson W.W."/>
            <person name="Aquadro C.F."/>
            <person name="Ardell D.H."/>
            <person name="Arguello R."/>
            <person name="Artieri C.G."/>
            <person name="Barbash D.A."/>
            <person name="Barker D."/>
            <person name="Barsanti P."/>
            <person name="Batterham P."/>
            <person name="Batzoglou S."/>
            <person name="Begun D."/>
            <person name="Bhutkar A."/>
            <person name="Blanco E."/>
            <person name="Bosak S.A."/>
            <person name="Bradley R.K."/>
            <person name="Brand A.D."/>
            <person name="Brent M.R."/>
            <person name="Brooks A.N."/>
            <person name="Brown R.H."/>
            <person name="Butlin R.K."/>
            <person name="Caggese C."/>
            <person name="Calvi B.R."/>
            <person name="Bernardo de Carvalho A."/>
            <person name="Caspi A."/>
            <person name="Castrezana S."/>
            <person name="Celniker S.E."/>
            <person name="Chang J.L."/>
            <person name="Chapple C."/>
            <person name="Chatterji S."/>
            <person name="Chinwalla A."/>
            <person name="Civetta A."/>
            <person name="Clifton S.W."/>
            <person name="Comeron J.M."/>
            <person name="Costello J.C."/>
            <person name="Coyne J.A."/>
            <person name="Daub J."/>
            <person name="David R.G."/>
            <person name="Delcher A.L."/>
            <person name="Delehaunty K."/>
            <person name="Do C.B."/>
            <person name="Ebling H."/>
            <person name="Edwards K."/>
            <person name="Eickbush T."/>
            <person name="Evans J.D."/>
            <person name="Filipski A."/>
            <person name="Findeiss S."/>
            <person name="Freyhult E."/>
            <person name="Fulton L."/>
            <person name="Fulton R."/>
            <person name="Garcia A.C."/>
            <person name="Gardiner A."/>
            <person name="Garfield D.A."/>
            <person name="Garvin B.E."/>
            <person name="Gibson G."/>
            <person name="Gilbert D."/>
            <person name="Gnerre S."/>
            <person name="Godfrey J."/>
            <person name="Good R."/>
            <person name="Gotea V."/>
            <person name="Gravely B."/>
            <person name="Greenberg A.J."/>
            <person name="Griffiths-Jones S."/>
            <person name="Gross S."/>
            <person name="Guigo R."/>
            <person name="Gustafson E.A."/>
            <person name="Haerty W."/>
            <person name="Hahn M.W."/>
            <person name="Halligan D.L."/>
            <person name="Halpern A.L."/>
            <person name="Halter G.M."/>
            <person name="Han M.V."/>
            <person name="Heger A."/>
            <person name="Hillier L."/>
            <person name="Hinrichs A.S."/>
            <person name="Holmes I."/>
            <person name="Hoskins R.A."/>
            <person name="Hubisz M.J."/>
            <person name="Hultmark D."/>
            <person name="Huntley M.A."/>
            <person name="Jaffe D.B."/>
            <person name="Jagadeeshan S."/>
            <person name="Jeck W.R."/>
            <person name="Johnson J."/>
            <person name="Jones C.D."/>
            <person name="Jordan W.C."/>
            <person name="Karpen G.H."/>
            <person name="Kataoka E."/>
            <person name="Keightley P.D."/>
            <person name="Kheradpour P."/>
            <person name="Kirkness E.F."/>
            <person name="Koerich L.B."/>
            <person name="Kristiansen K."/>
            <person name="Kudrna D."/>
            <person name="Kulathinal R.J."/>
            <person name="Kumar S."/>
            <person name="Kwok R."/>
            <person name="Lander E."/>
            <person name="Langley C.H."/>
            <person name="Lapoint R."/>
            <person name="Lazzaro B.P."/>
            <person name="Lee S.J."/>
            <person name="Levesque L."/>
            <person name="Li R."/>
            <person name="Lin C.F."/>
            <person name="Lin M.F."/>
            <person name="Lindblad-Toh K."/>
            <person name="Llopart A."/>
            <person name="Long M."/>
            <person name="Low L."/>
            <person name="Lozovsky E."/>
            <person name="Lu J."/>
            <person name="Luo M."/>
            <person name="Machado C.A."/>
            <person name="Makalowski W."/>
            <person name="Marzo M."/>
            <person name="Matsuda M."/>
            <person name="Matzkin L."/>
            <person name="McAllister B."/>
            <person name="McBride C.S."/>
            <person name="McKernan B."/>
            <person name="McKernan K."/>
            <person name="Mendez-Lago M."/>
            <person name="Minx P."/>
            <person name="Mollenhauer M.U."/>
            <person name="Montooth K."/>
            <person name="Mount S.M."/>
            <person name="Mu X."/>
            <person name="Myers E."/>
            <person name="Negre B."/>
            <person name="Newfeld S."/>
            <person name="Nielsen R."/>
            <person name="Noor M.A."/>
            <person name="O'Grady P."/>
            <person name="Pachter L."/>
            <person name="Papaceit M."/>
            <person name="Parisi M.J."/>
            <person name="Parisi M."/>
            <person name="Parts L."/>
            <person name="Pedersen J.S."/>
            <person name="Pesole G."/>
            <person name="Phillippy A.M."/>
            <person name="Ponting C.P."/>
            <person name="Pop M."/>
            <person name="Porcelli D."/>
            <person name="Powell J.R."/>
            <person name="Prohaska S."/>
            <person name="Pruitt K."/>
            <person name="Puig M."/>
            <person name="Quesneville H."/>
            <person name="Ram K.R."/>
            <person name="Rand D."/>
            <person name="Rasmussen M.D."/>
            <person name="Reed L.K."/>
            <person name="Reenan R."/>
            <person name="Reily A."/>
            <person name="Remington K.A."/>
            <person name="Rieger T.T."/>
            <person name="Ritchie M.G."/>
            <person name="Robin C."/>
            <person name="Rogers Y.H."/>
            <person name="Rohde C."/>
            <person name="Rozas J."/>
            <person name="Rubenfield M.J."/>
            <person name="Ruiz A."/>
            <person name="Russo S."/>
            <person name="Salzberg S.L."/>
            <person name="Sanchez-Gracia A."/>
            <person name="Saranga D.J."/>
            <person name="Sato H."/>
            <person name="Schaeffer S.W."/>
            <person name="Schatz M.C."/>
            <person name="Schlenke T."/>
            <person name="Schwartz R."/>
            <person name="Segarra C."/>
            <person name="Singh R.S."/>
            <person name="Sirot L."/>
            <person name="Sirota M."/>
            <person name="Sisneros N.B."/>
            <person name="Smith C.D."/>
            <person name="Smith T.F."/>
            <person name="Spieth J."/>
            <person name="Stage D.E."/>
            <person name="Stark A."/>
            <person name="Stephan W."/>
            <person name="Strausberg R.L."/>
            <person name="Strempel S."/>
            <person name="Sturgill D."/>
            <person name="Sutton G."/>
            <person name="Sutton G.G."/>
            <person name="Tao W."/>
            <person name="Teichmann S."/>
            <person name="Tobari Y.N."/>
            <person name="Tomimura Y."/>
            <person name="Tsolas J.M."/>
            <person name="Valente V.L."/>
            <person name="Venter E."/>
            <person name="Venter J.C."/>
            <person name="Vicario S."/>
            <person name="Vieira F.G."/>
            <person name="Vilella A.J."/>
            <person name="Villasante A."/>
            <person name="Walenz B."/>
            <person name="Wang J."/>
            <person name="Wasserman M."/>
            <person name="Watts T."/>
            <person name="Wilson D."/>
            <person name="Wilson R.K."/>
            <person name="Wing R.A."/>
            <person name="Wolfner M.F."/>
            <person name="Wong A."/>
            <person name="Wong G.K."/>
            <person name="Wu C.I."/>
            <person name="Wu G."/>
            <person name="Yamamoto D."/>
            <person name="Yang H.P."/>
            <person name="Yang S.P."/>
            <person name="Yorke J.A."/>
            <person name="Yoshida K."/>
            <person name="Zdobnov E."/>
            <person name="Zhang P."/>
            <person name="Zhang Y."/>
            <person name="Zimin A.V."/>
            <person name="Baldwin J."/>
            <person name="Abdouelleil A."/>
            <person name="Abdulkadir J."/>
            <person name="Abebe A."/>
            <person name="Abera B."/>
            <person name="Abreu J."/>
            <person name="Acer S.C."/>
            <person name="Aftuck L."/>
            <person name="Alexander A."/>
            <person name="An P."/>
            <person name="Anderson E."/>
            <person name="Anderson S."/>
            <person name="Arachi H."/>
            <person name="Azer M."/>
            <person name="Bachantsang P."/>
            <person name="Barry A."/>
            <person name="Bayul T."/>
            <person name="Berlin A."/>
            <person name="Bessette D."/>
            <person name="Bloom T."/>
            <person name="Blye J."/>
            <person name="Boguslavskiy L."/>
            <person name="Bonnet C."/>
            <person name="Boukhgalter B."/>
            <person name="Bourzgui I."/>
            <person name="Brown A."/>
            <person name="Cahill P."/>
            <person name="Channer S."/>
            <person name="Cheshatsang Y."/>
            <person name="Chuda L."/>
            <person name="Citroen M."/>
            <person name="Collymore A."/>
            <person name="Cooke P."/>
            <person name="Costello M."/>
            <person name="D'Aco K."/>
            <person name="Daza R."/>
            <person name="De Haan G."/>
            <person name="DeGray S."/>
            <person name="DeMaso C."/>
            <person name="Dhargay N."/>
            <person name="Dooley K."/>
            <person name="Dooley E."/>
            <person name="Doricent M."/>
            <person name="Dorje P."/>
            <person name="Dorjee K."/>
            <person name="Dupes A."/>
            <person name="Elong R."/>
            <person name="Falk J."/>
            <person name="Farina A."/>
            <person name="Faro S."/>
            <person name="Ferguson D."/>
            <person name="Fisher S."/>
            <person name="Foley C.D."/>
            <person name="Franke A."/>
            <person name="Friedrich D."/>
            <person name="Gadbois L."/>
            <person name="Gearin G."/>
            <person name="Gearin C.R."/>
            <person name="Giannoukos G."/>
            <person name="Goode T."/>
            <person name="Graham J."/>
            <person name="Grandbois E."/>
            <person name="Grewal S."/>
            <person name="Gyaltsen K."/>
            <person name="Hafez N."/>
            <person name="Hagos B."/>
            <person name="Hall J."/>
            <person name="Henson C."/>
            <person name="Hollinger A."/>
            <person name="Honan T."/>
            <person name="Huard M.D."/>
            <person name="Hughes L."/>
            <person name="Hurhula B."/>
            <person name="Husby M.E."/>
            <person name="Kamat A."/>
            <person name="Kanga B."/>
            <person name="Kashin S."/>
            <person name="Khazanovich D."/>
            <person name="Kisner P."/>
            <person name="Lance K."/>
            <person name="Lara M."/>
            <person name="Lee W."/>
            <person name="Lennon N."/>
            <person name="Letendre F."/>
            <person name="LeVine R."/>
            <person name="Lipovsky A."/>
            <person name="Liu X."/>
            <person name="Liu J."/>
            <person name="Liu S."/>
            <person name="Lokyitsang T."/>
            <person name="Lokyitsang Y."/>
            <person name="Lubonja R."/>
            <person name="Lui A."/>
            <person name="MacDonald P."/>
            <person name="Magnisalis V."/>
            <person name="Maru K."/>
            <person name="Matthews C."/>
            <person name="McCusker W."/>
            <person name="McDonough S."/>
            <person name="Mehta T."/>
            <person name="Meldrim J."/>
            <person name="Meneus L."/>
            <person name="Mihai O."/>
            <person name="Mihalev A."/>
            <person name="Mihova T."/>
            <person name="Mittelman R."/>
            <person name="Mlenga V."/>
            <person name="Montmayeur A."/>
            <person name="Mulrain L."/>
            <person name="Navidi A."/>
            <person name="Naylor J."/>
            <person name="Negash T."/>
            <person name="Nguyen T."/>
            <person name="Nguyen N."/>
            <person name="Nicol R."/>
            <person name="Norbu C."/>
            <person name="Norbu N."/>
            <person name="Novod N."/>
            <person name="O'Neill B."/>
            <person name="Osman S."/>
            <person name="Markiewicz E."/>
            <person name="Oyono O.L."/>
            <person name="Patti C."/>
            <person name="Phunkhang P."/>
            <person name="Pierre F."/>
            <person name="Priest M."/>
            <person name="Raghuraman S."/>
            <person name="Rege F."/>
            <person name="Reyes R."/>
            <person name="Rise C."/>
            <person name="Rogov P."/>
            <person name="Ross K."/>
            <person name="Ryan E."/>
            <person name="Settipalli S."/>
            <person name="Shea T."/>
            <person name="Sherpa N."/>
            <person name="Shi L."/>
            <person name="Shih D."/>
            <person name="Sparrow T."/>
            <person name="Spaulding J."/>
            <person name="Stalker J."/>
            <person name="Stange-Thomann N."/>
            <person name="Stavropoulos S."/>
            <person name="Stone C."/>
            <person name="Strader C."/>
            <person name="Tesfaye S."/>
            <person name="Thomson T."/>
            <person name="Thoulutsang Y."/>
            <person name="Thoulutsang D."/>
            <person name="Topham K."/>
            <person name="Topping I."/>
            <person name="Tsamla T."/>
            <person name="Vassiliev H."/>
            <person name="Vo A."/>
            <person name="Wangchuk T."/>
            <person name="Wangdi T."/>
            <person name="Weiand M."/>
            <person name="Wilkinson J."/>
            <person name="Wilson A."/>
            <person name="Yadav S."/>
            <person name="Young G."/>
            <person name="Yu Q."/>
            <person name="Zembek L."/>
            <person name="Zhong D."/>
            <person name="Zimmer A."/>
            <person name="Zwirko Z."/>
            <person name="Jaffe D.B."/>
            <person name="Alvarez P."/>
            <person name="Brockman W."/>
            <person name="Butler J."/>
            <person name="Chin C."/>
            <person name="Gnerre S."/>
            <person name="Grabherr M."/>
            <person name="Kleber M."/>
            <person name="Mauceli E."/>
            <person name="MacCallum I."/>
        </authorList>
    </citation>
    <scope>NUCLEOTIDE SEQUENCE [LARGE SCALE GENOMIC DNA]</scope>
    <source>
        <strain evidence="7">Tucson 14030-0811.24</strain>
    </source>
</reference>
<gene>
    <name evidence="6" type="primary">Dwil\GK19042</name>
    <name evidence="6" type="ORF">Dwil_GK19042</name>
</gene>
<name>B4MVZ1_DROWI</name>
<dbReference type="Pfam" id="PF00050">
    <property type="entry name" value="Kazal_1"/>
    <property type="match status" value="1"/>
</dbReference>
<evidence type="ECO:0000256" key="2">
    <source>
        <dbReference type="ARBA" id="ARBA00022900"/>
    </source>
</evidence>
<evidence type="ECO:0000256" key="4">
    <source>
        <dbReference type="SAM" id="SignalP"/>
    </source>
</evidence>
<dbReference type="PANTHER" id="PTHR10913">
    <property type="entry name" value="FOLLISTATIN-RELATED"/>
    <property type="match status" value="1"/>
</dbReference>
<dbReference type="InterPro" id="IPR036058">
    <property type="entry name" value="Kazal_dom_sf"/>
</dbReference>
<dbReference type="OMA" id="QCDLNCA"/>
<dbReference type="EMBL" id="CH963857">
    <property type="protein sequence ID" value="EDW75861.1"/>
    <property type="molecule type" value="Genomic_DNA"/>
</dbReference>
<evidence type="ECO:0000259" key="5">
    <source>
        <dbReference type="PROSITE" id="PS51465"/>
    </source>
</evidence>
<evidence type="ECO:0000256" key="3">
    <source>
        <dbReference type="ARBA" id="ARBA00023157"/>
    </source>
</evidence>
<evidence type="ECO:0000313" key="6">
    <source>
        <dbReference type="EMBL" id="EDW75861.1"/>
    </source>
</evidence>
<dbReference type="InParanoid" id="B4MVZ1"/>
<dbReference type="FunCoup" id="B4MVZ1">
    <property type="interactions" value="15"/>
</dbReference>
<dbReference type="Proteomes" id="UP000007798">
    <property type="component" value="Unassembled WGS sequence"/>
</dbReference>
<dbReference type="InterPro" id="IPR050653">
    <property type="entry name" value="Prot_Inhib_GrowthFact_Antg"/>
</dbReference>
<dbReference type="InterPro" id="IPR002350">
    <property type="entry name" value="Kazal_dom"/>
</dbReference>
<dbReference type="PROSITE" id="PS00282">
    <property type="entry name" value="KAZAL_1"/>
    <property type="match status" value="1"/>
</dbReference>
<accession>B4MVZ1</accession>
<dbReference type="KEGG" id="dwi:6642212"/>
<feature type="chain" id="PRO_5002815842" description="Kazal-like domain-containing protein" evidence="4">
    <location>
        <begin position="23"/>
        <end position="73"/>
    </location>
</feature>
<dbReference type="PANTHER" id="PTHR10913:SF45">
    <property type="entry name" value="FOLLISTATIN, ISOFORM A-RELATED"/>
    <property type="match status" value="1"/>
</dbReference>
<dbReference type="eggNOG" id="ENOG502T1PM">
    <property type="taxonomic scope" value="Eukaryota"/>
</dbReference>
<keyword evidence="1" id="KW-0646">Protease inhibitor</keyword>